<feature type="binding site" evidence="12">
    <location>
        <position position="103"/>
    </location>
    <ligand>
        <name>K(+)</name>
        <dbReference type="ChEBI" id="CHEBI:29103"/>
    </ligand>
</feature>
<evidence type="ECO:0000256" key="3">
    <source>
        <dbReference type="ARBA" id="ARBA00022741"/>
    </source>
</evidence>
<dbReference type="PROSITE" id="PS51385">
    <property type="entry name" value="YJEF_N"/>
    <property type="match status" value="1"/>
</dbReference>
<dbReference type="InterPro" id="IPR036652">
    <property type="entry name" value="YjeF_N_dom_sf"/>
</dbReference>
<dbReference type="HAMAP" id="MF_01966">
    <property type="entry name" value="NADHX_epimerase"/>
    <property type="match status" value="1"/>
</dbReference>
<comment type="cofactor">
    <cofactor evidence="12">
        <name>K(+)</name>
        <dbReference type="ChEBI" id="CHEBI:29103"/>
    </cofactor>
    <text evidence="12">Binds 1 potassium ion per subunit.</text>
</comment>
<keyword evidence="12" id="KW-0630">Potassium</keyword>
<comment type="catalytic activity">
    <reaction evidence="12">
        <text>(6R)-NADPHX = (6S)-NADPHX</text>
        <dbReference type="Rhea" id="RHEA:32227"/>
        <dbReference type="ChEBI" id="CHEBI:64076"/>
        <dbReference type="ChEBI" id="CHEBI:64077"/>
        <dbReference type="EC" id="5.1.99.6"/>
    </reaction>
</comment>
<evidence type="ECO:0000256" key="7">
    <source>
        <dbReference type="ARBA" id="ARBA00023239"/>
    </source>
</evidence>
<feature type="binding site" evidence="11">
    <location>
        <position position="315"/>
    </location>
    <ligand>
        <name>(6S)-NADPHX</name>
        <dbReference type="ChEBI" id="CHEBI:64076"/>
    </ligand>
</feature>
<dbReference type="Pfam" id="PF03853">
    <property type="entry name" value="YjeF_N"/>
    <property type="match status" value="1"/>
</dbReference>
<evidence type="ECO:0000256" key="4">
    <source>
        <dbReference type="ARBA" id="ARBA00022840"/>
    </source>
</evidence>
<dbReference type="Proteomes" id="UP000264071">
    <property type="component" value="Unassembled WGS sequence"/>
</dbReference>
<evidence type="ECO:0000313" key="16">
    <source>
        <dbReference type="Proteomes" id="UP000264071"/>
    </source>
</evidence>
<evidence type="ECO:0000256" key="8">
    <source>
        <dbReference type="ARBA" id="ARBA00025153"/>
    </source>
</evidence>
<feature type="domain" description="YjeF N-terminal" evidence="14">
    <location>
        <begin position="53"/>
        <end position="267"/>
    </location>
</feature>
<dbReference type="EC" id="4.2.1.136" evidence="11"/>
<organism evidence="15 16">
    <name type="scientific">Gemmatimonas aurantiaca</name>
    <dbReference type="NCBI Taxonomy" id="173480"/>
    <lineage>
        <taxon>Bacteria</taxon>
        <taxon>Pseudomonadati</taxon>
        <taxon>Gemmatimonadota</taxon>
        <taxon>Gemmatimonadia</taxon>
        <taxon>Gemmatimonadales</taxon>
        <taxon>Gemmatimonadaceae</taxon>
        <taxon>Gemmatimonas</taxon>
    </lineage>
</organism>
<comment type="similarity">
    <text evidence="11">Belongs to the NnrD/CARKD family.</text>
</comment>
<comment type="caution">
    <text evidence="12">Lacks conserved residue(s) required for the propagation of feature annotation.</text>
</comment>
<sequence>MCSHWSSWDCSSARRRTPATISSACSTLRSRSSASIRGARRTSERRVTTSAQAAACDQAAIAAGTPSFALMLQAGTATASLILRDYAGHLTHGVVVLAGTGNNGGDAYVVAAQLARAGVRVRVHAIDAPRTDDARRAASLLTTTLSAGNGPRHAPLVETVDDSHALLPDQARLVIDGLLGTGQHGPLRDAVRQACDVIHRLQQRGALVMALDVPTGLDASTGELADGAVRAECTACYGTLKRGLLMQRAHAGRVVLLDIGLGLHAEVSSQADPDTWCWYDATAVAAQVPAIAWDAHKGRRGRVLVAGGEMGMAGAAVYAARAALLAGAGVVHALVDTQSVPAVQALCAAALAHRWPALDNTSPHTSAAHALTPVGTMRPDIAVDAVAVGPGLGRSRRAGQLLQHVVARHRTVPMVLDADALWHAADAAQTLGIDAATVLSHWTRDMMGARAQGDAAVVCTPHPGEFARLTGAPLPTSWQARADLLQQFATRAGVTMLLKGTPTLVASPGVSHVSVVPHGTALLATGGSGDCLTGMIGTLLAQGLPAHEAAVVGATVHGRAAELATARAGAVRGTTLEDLLGALPEVWHTIGAVPVRAPYVLAELPGL</sequence>
<dbReference type="CDD" id="cd01171">
    <property type="entry name" value="YXKO-related"/>
    <property type="match status" value="1"/>
</dbReference>
<evidence type="ECO:0000256" key="5">
    <source>
        <dbReference type="ARBA" id="ARBA00022857"/>
    </source>
</evidence>
<feature type="domain" description="YjeF C-terminal" evidence="13">
    <location>
        <begin position="280"/>
        <end position="590"/>
    </location>
</feature>
<dbReference type="GO" id="GO:0110051">
    <property type="term" value="P:metabolite repair"/>
    <property type="evidence" value="ECO:0007669"/>
    <property type="project" value="TreeGrafter"/>
</dbReference>
<reference evidence="15 16" key="1">
    <citation type="journal article" date="2018" name="Nat. Biotechnol.">
        <title>A standardized bacterial taxonomy based on genome phylogeny substantially revises the tree of life.</title>
        <authorList>
            <person name="Parks D.H."/>
            <person name="Chuvochina M."/>
            <person name="Waite D.W."/>
            <person name="Rinke C."/>
            <person name="Skarshewski A."/>
            <person name="Chaumeil P.A."/>
            <person name="Hugenholtz P."/>
        </authorList>
    </citation>
    <scope>NUCLEOTIDE SEQUENCE [LARGE SCALE GENOMIC DNA]</scope>
    <source>
        <strain evidence="15">UBA8844</strain>
    </source>
</reference>
<dbReference type="PROSITE" id="PS51383">
    <property type="entry name" value="YJEF_C_3"/>
    <property type="match status" value="1"/>
</dbReference>
<feature type="binding site" evidence="11">
    <location>
        <position position="530"/>
    </location>
    <ligand>
        <name>(6S)-NADPHX</name>
        <dbReference type="ChEBI" id="CHEBI:64076"/>
    </ligand>
</feature>
<dbReference type="PANTHER" id="PTHR12592">
    <property type="entry name" value="ATP-DEPENDENT (S)-NAD(P)H-HYDRATE DEHYDRATASE FAMILY MEMBER"/>
    <property type="match status" value="1"/>
</dbReference>
<feature type="binding site" evidence="12">
    <location>
        <position position="176"/>
    </location>
    <ligand>
        <name>K(+)</name>
        <dbReference type="ChEBI" id="CHEBI:29103"/>
    </ligand>
</feature>
<dbReference type="GO" id="GO:0046872">
    <property type="term" value="F:metal ion binding"/>
    <property type="evidence" value="ECO:0007669"/>
    <property type="project" value="UniProtKB-KW"/>
</dbReference>
<dbReference type="SUPFAM" id="SSF64153">
    <property type="entry name" value="YjeF N-terminal domain-like"/>
    <property type="match status" value="1"/>
</dbReference>
<dbReference type="HAMAP" id="MF_01965">
    <property type="entry name" value="NADHX_dehydratase"/>
    <property type="match status" value="1"/>
</dbReference>
<comment type="subunit">
    <text evidence="11">Homotetramer.</text>
</comment>
<keyword evidence="12" id="KW-0479">Metal-binding</keyword>
<feature type="binding site" evidence="11">
    <location>
        <begin position="499"/>
        <end position="503"/>
    </location>
    <ligand>
        <name>AMP</name>
        <dbReference type="ChEBI" id="CHEBI:456215"/>
    </ligand>
</feature>
<protein>
    <recommendedName>
        <fullName evidence="11 12">Multifunctional fusion protein</fullName>
    </recommendedName>
    <domain>
        <recommendedName>
            <fullName evidence="11">ADP-dependent (S)-NAD(P)H-hydrate dehydratase</fullName>
            <ecNumber evidence="11">4.2.1.136</ecNumber>
        </recommendedName>
        <alternativeName>
            <fullName evidence="11">ADP-dependent NAD(P)HX dehydratase</fullName>
        </alternativeName>
    </domain>
    <domain>
        <recommendedName>
            <fullName evidence="12">NAD(P)H-hydrate epimerase</fullName>
            <ecNumber evidence="12">5.1.99.6</ecNumber>
        </recommendedName>
        <alternativeName>
            <fullName evidence="12">NAD(P)HX epimerase</fullName>
        </alternativeName>
    </domain>
</protein>
<dbReference type="Pfam" id="PF01256">
    <property type="entry name" value="Carb_kinase"/>
    <property type="match status" value="1"/>
</dbReference>
<comment type="function">
    <text evidence="8">Bifunctional enzyme that catalyzes the epimerization of the S- and R-forms of NAD(P)HX and the dehydration of the S-form of NAD(P)HX at the expense of ADP, which is converted to AMP. This allows the repair of both epimers of NAD(P)HX, a damaged form of NAD(P)H that is a result of enzymatic or heat-dependent hydration.</text>
</comment>
<proteinExistence type="inferred from homology"/>
<dbReference type="GO" id="GO:0005524">
    <property type="term" value="F:ATP binding"/>
    <property type="evidence" value="ECO:0007669"/>
    <property type="project" value="UniProtKB-KW"/>
</dbReference>
<keyword evidence="3 11" id="KW-0547">Nucleotide-binding</keyword>
<comment type="catalytic activity">
    <reaction evidence="9 11">
        <text>(6S)-NADHX + ADP = AMP + phosphate + NADH + H(+)</text>
        <dbReference type="Rhea" id="RHEA:32223"/>
        <dbReference type="ChEBI" id="CHEBI:15378"/>
        <dbReference type="ChEBI" id="CHEBI:43474"/>
        <dbReference type="ChEBI" id="CHEBI:57945"/>
        <dbReference type="ChEBI" id="CHEBI:64074"/>
        <dbReference type="ChEBI" id="CHEBI:456215"/>
        <dbReference type="ChEBI" id="CHEBI:456216"/>
        <dbReference type="EC" id="4.2.1.136"/>
    </reaction>
</comment>
<feature type="binding site" evidence="12">
    <location>
        <position position="215"/>
    </location>
    <ligand>
        <name>K(+)</name>
        <dbReference type="ChEBI" id="CHEBI:29103"/>
    </ligand>
</feature>
<evidence type="ECO:0000256" key="2">
    <source>
        <dbReference type="ARBA" id="ARBA00009524"/>
    </source>
</evidence>
<comment type="catalytic activity">
    <reaction evidence="10 11">
        <text>(6S)-NADPHX + ADP = AMP + phosphate + NADPH + H(+)</text>
        <dbReference type="Rhea" id="RHEA:32235"/>
        <dbReference type="ChEBI" id="CHEBI:15378"/>
        <dbReference type="ChEBI" id="CHEBI:43474"/>
        <dbReference type="ChEBI" id="CHEBI:57783"/>
        <dbReference type="ChEBI" id="CHEBI:64076"/>
        <dbReference type="ChEBI" id="CHEBI:456215"/>
        <dbReference type="ChEBI" id="CHEBI:456216"/>
        <dbReference type="EC" id="4.2.1.136"/>
    </reaction>
</comment>
<dbReference type="NCBIfam" id="TIGR00196">
    <property type="entry name" value="yjeF_cterm"/>
    <property type="match status" value="1"/>
</dbReference>
<comment type="catalytic activity">
    <reaction evidence="12">
        <text>(6R)-NADHX = (6S)-NADHX</text>
        <dbReference type="Rhea" id="RHEA:32215"/>
        <dbReference type="ChEBI" id="CHEBI:64074"/>
        <dbReference type="ChEBI" id="CHEBI:64075"/>
        <dbReference type="EC" id="5.1.99.6"/>
    </reaction>
</comment>
<evidence type="ECO:0000256" key="1">
    <source>
        <dbReference type="ARBA" id="ARBA00006001"/>
    </source>
</evidence>
<name>A0A3D4V7N1_9BACT</name>
<dbReference type="NCBIfam" id="TIGR00197">
    <property type="entry name" value="yjeF_nterm"/>
    <property type="match status" value="1"/>
</dbReference>
<dbReference type="EC" id="5.1.99.6" evidence="12"/>
<evidence type="ECO:0000313" key="15">
    <source>
        <dbReference type="EMBL" id="HCT57110.1"/>
    </source>
</evidence>
<comment type="function">
    <text evidence="11">Catalyzes the dehydration of the S-form of NAD(P)HX at the expense of ADP, which is converted to AMP. Together with NAD(P)HX epimerase, which catalyzes the epimerization of the S- and R-forms, the enzyme allows the repair of both epimers of NAD(P)HX, a damaged form of NAD(P)H that is a result of enzymatic or heat-dependent hydration.</text>
</comment>
<evidence type="ECO:0000256" key="6">
    <source>
        <dbReference type="ARBA" id="ARBA00023027"/>
    </source>
</evidence>
<dbReference type="EMBL" id="DPIY01000006">
    <property type="protein sequence ID" value="HCT57110.1"/>
    <property type="molecule type" value="Genomic_DNA"/>
</dbReference>
<accession>A0A3D4V7N1</accession>
<comment type="cofactor">
    <cofactor evidence="11">
        <name>Mg(2+)</name>
        <dbReference type="ChEBI" id="CHEBI:18420"/>
    </cofactor>
</comment>
<comment type="similarity">
    <text evidence="2">In the C-terminal section; belongs to the NnrD/CARKD family.</text>
</comment>
<evidence type="ECO:0000256" key="10">
    <source>
        <dbReference type="ARBA" id="ARBA00049209"/>
    </source>
</evidence>
<evidence type="ECO:0000259" key="14">
    <source>
        <dbReference type="PROSITE" id="PS51385"/>
    </source>
</evidence>
<evidence type="ECO:0000256" key="11">
    <source>
        <dbReference type="HAMAP-Rule" id="MF_01965"/>
    </source>
</evidence>
<dbReference type="Gene3D" id="3.40.50.10260">
    <property type="entry name" value="YjeF N-terminal domain"/>
    <property type="match status" value="1"/>
</dbReference>
<dbReference type="SUPFAM" id="SSF53613">
    <property type="entry name" value="Ribokinase-like"/>
    <property type="match status" value="1"/>
</dbReference>
<comment type="similarity">
    <text evidence="1">In the N-terminal section; belongs to the NnrE/AIBP family.</text>
</comment>
<feature type="binding site" evidence="12">
    <location>
        <begin position="102"/>
        <end position="106"/>
    </location>
    <ligand>
        <name>(6S)-NADPHX</name>
        <dbReference type="ChEBI" id="CHEBI:64076"/>
    </ligand>
</feature>
<feature type="binding site" evidence="12">
    <location>
        <position position="212"/>
    </location>
    <ligand>
        <name>(6S)-NADPHX</name>
        <dbReference type="ChEBI" id="CHEBI:64076"/>
    </ligand>
</feature>
<dbReference type="InterPro" id="IPR004443">
    <property type="entry name" value="YjeF_N_dom"/>
</dbReference>
<dbReference type="InterPro" id="IPR000631">
    <property type="entry name" value="CARKD"/>
</dbReference>
<dbReference type="AlphaFoldDB" id="A0A3D4V7N1"/>
<keyword evidence="12" id="KW-0413">Isomerase</keyword>
<comment type="function">
    <text evidence="12">Catalyzes the epimerization of the S- and R-forms of NAD(P)HX, a damaged form of NAD(P)H that is a result of enzymatic or heat-dependent hydration. This is a prerequisite for the S-specific NAD(P)H-hydrate dehydratase to allow the repair of both epimers of NAD(P)HX.</text>
</comment>
<keyword evidence="5 11" id="KW-0521">NADP</keyword>
<dbReference type="GO" id="GO:0046496">
    <property type="term" value="P:nicotinamide nucleotide metabolic process"/>
    <property type="evidence" value="ECO:0007669"/>
    <property type="project" value="UniProtKB-UniRule"/>
</dbReference>
<feature type="binding site" evidence="12">
    <location>
        <begin position="180"/>
        <end position="186"/>
    </location>
    <ligand>
        <name>(6S)-NADPHX</name>
        <dbReference type="ChEBI" id="CHEBI:64076"/>
    </ligand>
</feature>
<evidence type="ECO:0000256" key="12">
    <source>
        <dbReference type="HAMAP-Rule" id="MF_01966"/>
    </source>
</evidence>
<dbReference type="InterPro" id="IPR029056">
    <property type="entry name" value="Ribokinase-like"/>
</dbReference>
<dbReference type="GO" id="GO:0052856">
    <property type="term" value="F:NAD(P)HX epimerase activity"/>
    <property type="evidence" value="ECO:0007669"/>
    <property type="project" value="UniProtKB-UniRule"/>
</dbReference>
<dbReference type="GO" id="GO:0052855">
    <property type="term" value="F:ADP-dependent NAD(P)H-hydrate dehydratase activity"/>
    <property type="evidence" value="ECO:0007669"/>
    <property type="project" value="UniProtKB-UniRule"/>
</dbReference>
<keyword evidence="4 11" id="KW-0067">ATP-binding</keyword>
<evidence type="ECO:0000259" key="13">
    <source>
        <dbReference type="PROSITE" id="PS51383"/>
    </source>
</evidence>
<comment type="similarity">
    <text evidence="12">Belongs to the NnrE/AIBP family.</text>
</comment>
<feature type="binding site" evidence="11">
    <location>
        <position position="529"/>
    </location>
    <ligand>
        <name>AMP</name>
        <dbReference type="ChEBI" id="CHEBI:456215"/>
    </ligand>
</feature>
<keyword evidence="7 11" id="KW-0456">Lyase</keyword>
<evidence type="ECO:0000256" key="9">
    <source>
        <dbReference type="ARBA" id="ARBA00048238"/>
    </source>
</evidence>
<gene>
    <name evidence="11" type="primary">nnrD</name>
    <name evidence="12" type="synonym">nnrE</name>
    <name evidence="15" type="ORF">DGD08_07830</name>
</gene>
<comment type="caution">
    <text evidence="15">The sequence shown here is derived from an EMBL/GenBank/DDBJ whole genome shotgun (WGS) entry which is preliminary data.</text>
</comment>
<feature type="binding site" evidence="11">
    <location>
        <position position="462"/>
    </location>
    <ligand>
        <name>(6S)-NADPHX</name>
        <dbReference type="ChEBI" id="CHEBI:64076"/>
    </ligand>
</feature>
<dbReference type="PANTHER" id="PTHR12592:SF0">
    <property type="entry name" value="ATP-DEPENDENT (S)-NAD(P)H-HYDRATE DEHYDRATASE"/>
    <property type="match status" value="1"/>
</dbReference>
<feature type="binding site" evidence="11">
    <location>
        <position position="391"/>
    </location>
    <ligand>
        <name>(6S)-NADPHX</name>
        <dbReference type="ChEBI" id="CHEBI:64076"/>
    </ligand>
</feature>
<keyword evidence="6 11" id="KW-0520">NAD</keyword>
<dbReference type="Gene3D" id="3.40.1190.20">
    <property type="match status" value="1"/>
</dbReference>